<dbReference type="GO" id="GO:0004519">
    <property type="term" value="F:endonuclease activity"/>
    <property type="evidence" value="ECO:0007669"/>
    <property type="project" value="UniProtKB-KW"/>
</dbReference>
<keyword evidence="1" id="KW-0378">Hydrolase</keyword>
<dbReference type="Gene3D" id="3.60.10.10">
    <property type="entry name" value="Endonuclease/exonuclease/phosphatase"/>
    <property type="match status" value="1"/>
</dbReference>
<evidence type="ECO:0000313" key="1">
    <source>
        <dbReference type="EMBL" id="RHN54419.1"/>
    </source>
</evidence>
<reference evidence="2" key="1">
    <citation type="journal article" date="2018" name="Nat. Plants">
        <title>Whole-genome landscape of Medicago truncatula symbiotic genes.</title>
        <authorList>
            <person name="Pecrix Y."/>
            <person name="Staton S.E."/>
            <person name="Sallet E."/>
            <person name="Lelandais-Briere C."/>
            <person name="Moreau S."/>
            <person name="Carrere S."/>
            <person name="Blein T."/>
            <person name="Jardinaud M.F."/>
            <person name="Latrasse D."/>
            <person name="Zouine M."/>
            <person name="Zahm M."/>
            <person name="Kreplak J."/>
            <person name="Mayjonade B."/>
            <person name="Satge C."/>
            <person name="Perez M."/>
            <person name="Cauet S."/>
            <person name="Marande W."/>
            <person name="Chantry-Darmon C."/>
            <person name="Lopez-Roques C."/>
            <person name="Bouchez O."/>
            <person name="Berard A."/>
            <person name="Debelle F."/>
            <person name="Munos S."/>
            <person name="Bendahmane A."/>
            <person name="Berges H."/>
            <person name="Niebel A."/>
            <person name="Buitink J."/>
            <person name="Frugier F."/>
            <person name="Benhamed M."/>
            <person name="Crespi M."/>
            <person name="Gouzy J."/>
            <person name="Gamas P."/>
        </authorList>
    </citation>
    <scope>NUCLEOTIDE SEQUENCE [LARGE SCALE GENOMIC DNA]</scope>
    <source>
        <strain evidence="2">cv. Jemalong A17</strain>
    </source>
</reference>
<comment type="caution">
    <text evidence="1">The sequence shown here is derived from an EMBL/GenBank/DDBJ whole genome shotgun (WGS) entry which is preliminary data.</text>
</comment>
<dbReference type="EMBL" id="PSQE01000005">
    <property type="protein sequence ID" value="RHN54419.1"/>
    <property type="molecule type" value="Genomic_DNA"/>
</dbReference>
<keyword evidence="1" id="KW-0255">Endonuclease</keyword>
<gene>
    <name evidence="1" type="ORF">MtrunA17_Chr5g0406621</name>
</gene>
<keyword evidence="1" id="KW-0269">Exonuclease</keyword>
<evidence type="ECO:0000313" key="2">
    <source>
        <dbReference type="Proteomes" id="UP000265566"/>
    </source>
</evidence>
<dbReference type="InterPro" id="IPR036691">
    <property type="entry name" value="Endo/exonu/phosph_ase_sf"/>
</dbReference>
<keyword evidence="1" id="KW-0540">Nuclease</keyword>
<name>A0A396HM82_MEDTR</name>
<dbReference type="Proteomes" id="UP000265566">
    <property type="component" value="Chromosome 5"/>
</dbReference>
<sequence>MKCIYWNIRGVGNLETQIDLFHMIKTHKPDILFLDEPLMHFTSIPSWYWKRLNLHLNKKWTGTLLAFTQWWPSAPNFLLNFLSRDRLGMPFTRFHMS</sequence>
<dbReference type="Gramene" id="rna29457">
    <property type="protein sequence ID" value="RHN54419.1"/>
    <property type="gene ID" value="gene29457"/>
</dbReference>
<dbReference type="AlphaFoldDB" id="A0A396HM82"/>
<dbReference type="SUPFAM" id="SSF56219">
    <property type="entry name" value="DNase I-like"/>
    <property type="match status" value="1"/>
</dbReference>
<proteinExistence type="predicted"/>
<accession>A0A396HM82</accession>
<organism evidence="1 2">
    <name type="scientific">Medicago truncatula</name>
    <name type="common">Barrel medic</name>
    <name type="synonym">Medicago tribuloides</name>
    <dbReference type="NCBI Taxonomy" id="3880"/>
    <lineage>
        <taxon>Eukaryota</taxon>
        <taxon>Viridiplantae</taxon>
        <taxon>Streptophyta</taxon>
        <taxon>Embryophyta</taxon>
        <taxon>Tracheophyta</taxon>
        <taxon>Spermatophyta</taxon>
        <taxon>Magnoliopsida</taxon>
        <taxon>eudicotyledons</taxon>
        <taxon>Gunneridae</taxon>
        <taxon>Pentapetalae</taxon>
        <taxon>rosids</taxon>
        <taxon>fabids</taxon>
        <taxon>Fabales</taxon>
        <taxon>Fabaceae</taxon>
        <taxon>Papilionoideae</taxon>
        <taxon>50 kb inversion clade</taxon>
        <taxon>NPAAA clade</taxon>
        <taxon>Hologalegina</taxon>
        <taxon>IRL clade</taxon>
        <taxon>Trifolieae</taxon>
        <taxon>Medicago</taxon>
    </lineage>
</organism>
<protein>
    <submittedName>
        <fullName evidence="1">Putative endonuclease/exonuclease/phosphatase</fullName>
    </submittedName>
</protein>
<dbReference type="GO" id="GO:0004527">
    <property type="term" value="F:exonuclease activity"/>
    <property type="evidence" value="ECO:0007669"/>
    <property type="project" value="UniProtKB-KW"/>
</dbReference>